<dbReference type="Pfam" id="PF00085">
    <property type="entry name" value="Thioredoxin"/>
    <property type="match status" value="1"/>
</dbReference>
<evidence type="ECO:0000256" key="1">
    <source>
        <dbReference type="ARBA" id="ARBA00023157"/>
    </source>
</evidence>
<dbReference type="InterPro" id="IPR017937">
    <property type="entry name" value="Thioredoxin_CS"/>
</dbReference>
<organism evidence="4 5">
    <name type="scientific">Cinara cedri</name>
    <dbReference type="NCBI Taxonomy" id="506608"/>
    <lineage>
        <taxon>Eukaryota</taxon>
        <taxon>Metazoa</taxon>
        <taxon>Ecdysozoa</taxon>
        <taxon>Arthropoda</taxon>
        <taxon>Hexapoda</taxon>
        <taxon>Insecta</taxon>
        <taxon>Pterygota</taxon>
        <taxon>Neoptera</taxon>
        <taxon>Paraneoptera</taxon>
        <taxon>Hemiptera</taxon>
        <taxon>Sternorrhyncha</taxon>
        <taxon>Aphidomorpha</taxon>
        <taxon>Aphidoidea</taxon>
        <taxon>Aphididae</taxon>
        <taxon>Lachninae</taxon>
        <taxon>Cinara</taxon>
    </lineage>
</organism>
<dbReference type="PRINTS" id="PR00421">
    <property type="entry name" value="THIOREDOXIN"/>
</dbReference>
<name>A0A5E4NCG8_9HEMI</name>
<dbReference type="InterPro" id="IPR013766">
    <property type="entry name" value="Thioredoxin_domain"/>
</dbReference>
<dbReference type="NCBIfam" id="TIGR01068">
    <property type="entry name" value="thioredoxin"/>
    <property type="match status" value="1"/>
</dbReference>
<dbReference type="AlphaFoldDB" id="A0A5E4NCG8"/>
<dbReference type="InterPro" id="IPR005746">
    <property type="entry name" value="Thioredoxin"/>
</dbReference>
<feature type="region of interest" description="Disordered" evidence="2">
    <location>
        <begin position="26"/>
        <end position="63"/>
    </location>
</feature>
<protein>
    <submittedName>
        <fullName evidence="4">Thioredoxin domain,Thioredoxin,Thioredoxin, conserved site,Thioredoxin-like fold</fullName>
    </submittedName>
</protein>
<keyword evidence="5" id="KW-1185">Reference proteome</keyword>
<gene>
    <name evidence="4" type="ORF">CINCED_3A025800</name>
</gene>
<proteinExistence type="predicted"/>
<sequence length="199" mass="22059">MIVPRVPPRSSAVAAAAARGTATATAATVTTTNAATDRRQPHRSVGTDGTEQTERTLVQTRRPLSHTRRFHFDTVPAPSTSLLPSAEQQSHADKMVHLVVDFGDMEAKLIDAKEKLVIIDFFAKWCGPCKLIAPFIEELANDNPDVVMLKVDVDECEEAAIQYNIQSMPTFVFIKSNKEVIRFSGANKDKLKEYLVEYK</sequence>
<dbReference type="PROSITE" id="PS51352">
    <property type="entry name" value="THIOREDOXIN_2"/>
    <property type="match status" value="1"/>
</dbReference>
<keyword evidence="1" id="KW-1015">Disulfide bond</keyword>
<evidence type="ECO:0000256" key="2">
    <source>
        <dbReference type="SAM" id="MobiDB-lite"/>
    </source>
</evidence>
<dbReference type="SUPFAM" id="SSF52833">
    <property type="entry name" value="Thioredoxin-like"/>
    <property type="match status" value="1"/>
</dbReference>
<dbReference type="GO" id="GO:0015035">
    <property type="term" value="F:protein-disulfide reductase activity"/>
    <property type="evidence" value="ECO:0007669"/>
    <property type="project" value="InterPro"/>
</dbReference>
<dbReference type="InterPro" id="IPR036249">
    <property type="entry name" value="Thioredoxin-like_sf"/>
</dbReference>
<evidence type="ECO:0000313" key="4">
    <source>
        <dbReference type="EMBL" id="VVC42548.1"/>
    </source>
</evidence>
<dbReference type="PANTHER" id="PTHR46115">
    <property type="entry name" value="THIOREDOXIN-LIKE PROTEIN 1"/>
    <property type="match status" value="1"/>
</dbReference>
<dbReference type="OrthoDB" id="2121326at2759"/>
<evidence type="ECO:0000259" key="3">
    <source>
        <dbReference type="PROSITE" id="PS51352"/>
    </source>
</evidence>
<reference evidence="4 5" key="1">
    <citation type="submission" date="2019-08" db="EMBL/GenBank/DDBJ databases">
        <authorList>
            <person name="Alioto T."/>
            <person name="Alioto T."/>
            <person name="Gomez Garrido J."/>
        </authorList>
    </citation>
    <scope>NUCLEOTIDE SEQUENCE [LARGE SCALE GENOMIC DNA]</scope>
</reference>
<evidence type="ECO:0000313" key="5">
    <source>
        <dbReference type="Proteomes" id="UP000325440"/>
    </source>
</evidence>
<dbReference type="Proteomes" id="UP000325440">
    <property type="component" value="Unassembled WGS sequence"/>
</dbReference>
<feature type="compositionally biased region" description="Low complexity" evidence="2">
    <location>
        <begin position="26"/>
        <end position="35"/>
    </location>
</feature>
<accession>A0A5E4NCG8</accession>
<dbReference type="EMBL" id="CABPRJ010001959">
    <property type="protein sequence ID" value="VVC42548.1"/>
    <property type="molecule type" value="Genomic_DNA"/>
</dbReference>
<feature type="compositionally biased region" description="Polar residues" evidence="2">
    <location>
        <begin position="47"/>
        <end position="59"/>
    </location>
</feature>
<dbReference type="Gene3D" id="3.40.30.10">
    <property type="entry name" value="Glutaredoxin"/>
    <property type="match status" value="1"/>
</dbReference>
<feature type="domain" description="Thioredoxin" evidence="3">
    <location>
        <begin position="71"/>
        <end position="199"/>
    </location>
</feature>
<dbReference type="PROSITE" id="PS00194">
    <property type="entry name" value="THIOREDOXIN_1"/>
    <property type="match status" value="1"/>
</dbReference>
<dbReference type="CDD" id="cd02947">
    <property type="entry name" value="TRX_family"/>
    <property type="match status" value="1"/>
</dbReference>